<accession>A0A6I6JW06</accession>
<dbReference type="InterPro" id="IPR036249">
    <property type="entry name" value="Thioredoxin-like_sf"/>
</dbReference>
<evidence type="ECO:0000259" key="2">
    <source>
        <dbReference type="PROSITE" id="PS51352"/>
    </source>
</evidence>
<dbReference type="CDD" id="cd02947">
    <property type="entry name" value="TRX_family"/>
    <property type="match status" value="1"/>
</dbReference>
<evidence type="ECO:0000256" key="1">
    <source>
        <dbReference type="SAM" id="SignalP"/>
    </source>
</evidence>
<evidence type="ECO:0000313" key="3">
    <source>
        <dbReference type="EMBL" id="QGY41914.1"/>
    </source>
</evidence>
<dbReference type="Gene3D" id="3.40.30.10">
    <property type="entry name" value="Glutaredoxin"/>
    <property type="match status" value="1"/>
</dbReference>
<feature type="chain" id="PRO_5026309964" evidence="1">
    <location>
        <begin position="21"/>
        <end position="140"/>
    </location>
</feature>
<dbReference type="GO" id="GO:0005829">
    <property type="term" value="C:cytosol"/>
    <property type="evidence" value="ECO:0007669"/>
    <property type="project" value="TreeGrafter"/>
</dbReference>
<dbReference type="Proteomes" id="UP000428328">
    <property type="component" value="Chromosome"/>
</dbReference>
<reference evidence="3 4" key="1">
    <citation type="submission" date="2019-11" db="EMBL/GenBank/DDBJ databases">
        <authorList>
            <person name="Zheng R.K."/>
            <person name="Sun C.M."/>
        </authorList>
    </citation>
    <scope>NUCLEOTIDE SEQUENCE [LARGE SCALE GENOMIC DNA]</scope>
    <source>
        <strain evidence="3 4">SRB007</strain>
    </source>
</reference>
<dbReference type="PANTHER" id="PTHR45663">
    <property type="entry name" value="GEO12009P1"/>
    <property type="match status" value="1"/>
</dbReference>
<feature type="domain" description="Thioredoxin" evidence="2">
    <location>
        <begin position="24"/>
        <end position="139"/>
    </location>
</feature>
<dbReference type="Pfam" id="PF00085">
    <property type="entry name" value="Thioredoxin"/>
    <property type="match status" value="1"/>
</dbReference>
<sequence length="140" mass="15374">MAKKIAVFVCCLFLVSMALAATSCMAQEAKPSVSSSDLISGAPQNLPIKGMVTMVEIGAHSCIPCRMMMPIIEELSEEYEGRAAIAFIDVWEHREQAAKYGVNTIPTQIFYDAQGKEQYRHTGFLDKESLVAKLVELGVK</sequence>
<proteinExistence type="predicted"/>
<dbReference type="GO" id="GO:0045454">
    <property type="term" value="P:cell redox homeostasis"/>
    <property type="evidence" value="ECO:0007669"/>
    <property type="project" value="TreeGrafter"/>
</dbReference>
<feature type="signal peptide" evidence="1">
    <location>
        <begin position="1"/>
        <end position="20"/>
    </location>
</feature>
<name>A0A6I6JW06_9BACT</name>
<keyword evidence="4" id="KW-1185">Reference proteome</keyword>
<evidence type="ECO:0000313" key="4">
    <source>
        <dbReference type="Proteomes" id="UP000428328"/>
    </source>
</evidence>
<protein>
    <submittedName>
        <fullName evidence="3">Thioredoxin fold domain-containing protein</fullName>
    </submittedName>
</protein>
<dbReference type="SUPFAM" id="SSF52833">
    <property type="entry name" value="Thioredoxin-like"/>
    <property type="match status" value="1"/>
</dbReference>
<dbReference type="RefSeq" id="WP_158950620.1">
    <property type="nucleotide sequence ID" value="NZ_CP046400.1"/>
</dbReference>
<dbReference type="PROSITE" id="PS51257">
    <property type="entry name" value="PROKAR_LIPOPROTEIN"/>
    <property type="match status" value="1"/>
</dbReference>
<dbReference type="EMBL" id="CP046400">
    <property type="protein sequence ID" value="QGY41914.1"/>
    <property type="molecule type" value="Genomic_DNA"/>
</dbReference>
<dbReference type="PANTHER" id="PTHR45663:SF11">
    <property type="entry name" value="GEO12009P1"/>
    <property type="match status" value="1"/>
</dbReference>
<dbReference type="GO" id="GO:0015035">
    <property type="term" value="F:protein-disulfide reductase activity"/>
    <property type="evidence" value="ECO:0007669"/>
    <property type="project" value="TreeGrafter"/>
</dbReference>
<dbReference type="PROSITE" id="PS51352">
    <property type="entry name" value="THIOREDOXIN_2"/>
    <property type="match status" value="1"/>
</dbReference>
<dbReference type="KEGG" id="psel:GM415_17885"/>
<dbReference type="AlphaFoldDB" id="A0A6I6JW06"/>
<keyword evidence="1" id="KW-0732">Signal</keyword>
<organism evidence="3 4">
    <name type="scientific">Pseudodesulfovibrio cashew</name>
    <dbReference type="NCBI Taxonomy" id="2678688"/>
    <lineage>
        <taxon>Bacteria</taxon>
        <taxon>Pseudomonadati</taxon>
        <taxon>Thermodesulfobacteriota</taxon>
        <taxon>Desulfovibrionia</taxon>
        <taxon>Desulfovibrionales</taxon>
        <taxon>Desulfovibrionaceae</taxon>
    </lineage>
</organism>
<gene>
    <name evidence="3" type="ORF">GM415_17885</name>
</gene>
<dbReference type="InterPro" id="IPR013766">
    <property type="entry name" value="Thioredoxin_domain"/>
</dbReference>